<dbReference type="EMBL" id="JYIK01001114">
    <property type="protein sequence ID" value="KWX06067.1"/>
    <property type="molecule type" value="Genomic_DNA"/>
</dbReference>
<feature type="non-terminal residue" evidence="1">
    <location>
        <position position="1"/>
    </location>
</feature>
<dbReference type="PATRIC" id="fig|1469144.9.peg.333"/>
<gene>
    <name evidence="1" type="ORF">TR74_23040</name>
</gene>
<accession>A0A132N7W7</accession>
<proteinExistence type="predicted"/>
<name>A0A132N7W7_9ACTN</name>
<sequence length="72" mass="7699">GQGSARDLAGLRAALREGEQLQQALSSALRESPSPDLWQVHGALLDDCQRLLYEVDPDIGPHRAAIPARAVA</sequence>
<reference evidence="2" key="1">
    <citation type="submission" date="2015-02" db="EMBL/GenBank/DDBJ databases">
        <title>Physiological reanalysis, assessment of diazotrophy, and genome sequences of multiple isolates of Streptomyces thermoautotrophicus.</title>
        <authorList>
            <person name="MacKellar D.C."/>
            <person name="Lieber L."/>
            <person name="Norman J."/>
            <person name="Bolger A."/>
            <person name="Tobin C."/>
            <person name="Murray J.W."/>
            <person name="Friesen M."/>
            <person name="Prell J."/>
        </authorList>
    </citation>
    <scope>NUCLEOTIDE SEQUENCE [LARGE SCALE GENOMIC DNA]</scope>
    <source>
        <strain evidence="2">UBT1</strain>
    </source>
</reference>
<organism evidence="1 2">
    <name type="scientific">Carbonactinospora thermoautotrophica</name>
    <dbReference type="NCBI Taxonomy" id="1469144"/>
    <lineage>
        <taxon>Bacteria</taxon>
        <taxon>Bacillati</taxon>
        <taxon>Actinomycetota</taxon>
        <taxon>Actinomycetes</taxon>
        <taxon>Kitasatosporales</taxon>
        <taxon>Carbonactinosporaceae</taxon>
        <taxon>Carbonactinospora</taxon>
    </lineage>
</organism>
<evidence type="ECO:0000313" key="1">
    <source>
        <dbReference type="EMBL" id="KWX06067.1"/>
    </source>
</evidence>
<protein>
    <submittedName>
        <fullName evidence="1">Uncharacterized protein</fullName>
    </submittedName>
</protein>
<evidence type="ECO:0000313" key="2">
    <source>
        <dbReference type="Proteomes" id="UP000070598"/>
    </source>
</evidence>
<comment type="caution">
    <text evidence="1">The sequence shown here is derived from an EMBL/GenBank/DDBJ whole genome shotgun (WGS) entry which is preliminary data.</text>
</comment>
<dbReference type="Proteomes" id="UP000070598">
    <property type="component" value="Unassembled WGS sequence"/>
</dbReference>
<dbReference type="AlphaFoldDB" id="A0A132N7W7"/>